<accession>A0ABW3EQA0</accession>
<sequence length="498" mass="54693">MSPMERREEDRYLQDIATLLVHLAPGAWEVVTLAYQAIGTSFERALLTGALAHPRFVGKNLRDTAGALIPAEVLLPVSGIYPLLRRLRTEMHEDGRGTWTHLRLDVHCSRTKNPEELLWGVTYQYLDEFPRIDDAKLMGDVPASAFAEELRMFPRPLHSVPGWAAHRAEVHAAAETLDPAQQARTPQDEARLVAALPAGLEELFDWTRARLAAIAPGREDRFQVGRLAEGCWSVLHHPPAWIAARYQDGRCTQLRAFTGPREAVRYAAAGVVADAEVPVDSAVLSSAGIASRTVQRRGDIDAWLLTSKGGRLTHWSRGAVRPSGAEAEQHRYVDLQVVNNRPGGYFVLPAGPPPEKGEFLSVHEVFEHFLDEVLPRAEVEAAPEPEEPAREVLPVGVELDAHGGTDRPFLFTIGTPFSQRGLYGTPDAYPYRAFRVAKELEAFPGLFADAPIFPTGRTEPAPDGTGRGFYLVHSIDDLLRSGHLVEIDAPGGEPIAGT</sequence>
<dbReference type="Proteomes" id="UP001596972">
    <property type="component" value="Unassembled WGS sequence"/>
</dbReference>
<dbReference type="RefSeq" id="WP_378300402.1">
    <property type="nucleotide sequence ID" value="NZ_JBHTJA010000037.1"/>
</dbReference>
<evidence type="ECO:0000259" key="1">
    <source>
        <dbReference type="Pfam" id="PF14021"/>
    </source>
</evidence>
<name>A0ABW3EQA0_9ACTN</name>
<protein>
    <submittedName>
        <fullName evidence="2">Glycohydrolase toxin TNT-related protein</fullName>
    </submittedName>
</protein>
<proteinExistence type="predicted"/>
<organism evidence="2 3">
    <name type="scientific">Actinomadura sediminis</name>
    <dbReference type="NCBI Taxonomy" id="1038904"/>
    <lineage>
        <taxon>Bacteria</taxon>
        <taxon>Bacillati</taxon>
        <taxon>Actinomycetota</taxon>
        <taxon>Actinomycetes</taxon>
        <taxon>Streptosporangiales</taxon>
        <taxon>Thermomonosporaceae</taxon>
        <taxon>Actinomadura</taxon>
    </lineage>
</organism>
<dbReference type="EMBL" id="JBHTJA010000037">
    <property type="protein sequence ID" value="MFD0902528.1"/>
    <property type="molecule type" value="Genomic_DNA"/>
</dbReference>
<reference evidence="3" key="1">
    <citation type="journal article" date="2019" name="Int. J. Syst. Evol. Microbiol.">
        <title>The Global Catalogue of Microorganisms (GCM) 10K type strain sequencing project: providing services to taxonomists for standard genome sequencing and annotation.</title>
        <authorList>
            <consortium name="The Broad Institute Genomics Platform"/>
            <consortium name="The Broad Institute Genome Sequencing Center for Infectious Disease"/>
            <person name="Wu L."/>
            <person name="Ma J."/>
        </authorList>
    </citation>
    <scope>NUCLEOTIDE SEQUENCE [LARGE SCALE GENOMIC DNA]</scope>
    <source>
        <strain evidence="3">JCM 31202</strain>
    </source>
</reference>
<evidence type="ECO:0000313" key="2">
    <source>
        <dbReference type="EMBL" id="MFD0902528.1"/>
    </source>
</evidence>
<dbReference type="InterPro" id="IPR025331">
    <property type="entry name" value="TNT"/>
</dbReference>
<dbReference type="Pfam" id="PF14021">
    <property type="entry name" value="TNT"/>
    <property type="match status" value="1"/>
</dbReference>
<feature type="domain" description="TNT" evidence="1">
    <location>
        <begin position="393"/>
        <end position="487"/>
    </location>
</feature>
<keyword evidence="3" id="KW-1185">Reference proteome</keyword>
<dbReference type="SUPFAM" id="SSF160424">
    <property type="entry name" value="BH3703-like"/>
    <property type="match status" value="1"/>
</dbReference>
<gene>
    <name evidence="2" type="ORF">ACFQ11_19170</name>
</gene>
<comment type="caution">
    <text evidence="2">The sequence shown here is derived from an EMBL/GenBank/DDBJ whole genome shotgun (WGS) entry which is preliminary data.</text>
</comment>
<dbReference type="InterPro" id="IPR036170">
    <property type="entry name" value="YezG-like_sf"/>
</dbReference>
<evidence type="ECO:0000313" key="3">
    <source>
        <dbReference type="Proteomes" id="UP001596972"/>
    </source>
</evidence>